<organism evidence="2 3">
    <name type="scientific">Rurimicrobium arvi</name>
    <dbReference type="NCBI Taxonomy" id="2049916"/>
    <lineage>
        <taxon>Bacteria</taxon>
        <taxon>Pseudomonadati</taxon>
        <taxon>Bacteroidota</taxon>
        <taxon>Chitinophagia</taxon>
        <taxon>Chitinophagales</taxon>
        <taxon>Chitinophagaceae</taxon>
        <taxon>Rurimicrobium</taxon>
    </lineage>
</organism>
<gene>
    <name evidence="2" type="ORF">GCM10023092_21740</name>
</gene>
<evidence type="ECO:0000313" key="2">
    <source>
        <dbReference type="EMBL" id="GAA4456466.1"/>
    </source>
</evidence>
<dbReference type="RefSeq" id="WP_344826766.1">
    <property type="nucleotide sequence ID" value="NZ_BAABEZ010000022.1"/>
</dbReference>
<protein>
    <recommendedName>
        <fullName evidence="4">DUF4252 domain-containing protein</fullName>
    </recommendedName>
</protein>
<dbReference type="InterPro" id="IPR025348">
    <property type="entry name" value="DUF4252"/>
</dbReference>
<sequence length="170" mass="19008">MNKLIALIAAIFLFASCQAAPQGALGRFYSKYRSDTAVEQIHVPKLLLRIFANDPDIRKVLRYMKSVRLFTAGGTDSRRTAIGQDFARAMEQDGYEDALKISQDGEQIHIRIREDGEMIRSVVISISNKEELVLLHAGTQITYEQLSRMLDYIQTDKGKSGLKQVAGGKS</sequence>
<feature type="chain" id="PRO_5045983813" description="DUF4252 domain-containing protein" evidence="1">
    <location>
        <begin position="20"/>
        <end position="170"/>
    </location>
</feature>
<feature type="signal peptide" evidence="1">
    <location>
        <begin position="1"/>
        <end position="19"/>
    </location>
</feature>
<evidence type="ECO:0000256" key="1">
    <source>
        <dbReference type="SAM" id="SignalP"/>
    </source>
</evidence>
<accession>A0ABP8MUS9</accession>
<reference evidence="3" key="1">
    <citation type="journal article" date="2019" name="Int. J. Syst. Evol. Microbiol.">
        <title>The Global Catalogue of Microorganisms (GCM) 10K type strain sequencing project: providing services to taxonomists for standard genome sequencing and annotation.</title>
        <authorList>
            <consortium name="The Broad Institute Genomics Platform"/>
            <consortium name="The Broad Institute Genome Sequencing Center for Infectious Disease"/>
            <person name="Wu L."/>
            <person name="Ma J."/>
        </authorList>
    </citation>
    <scope>NUCLEOTIDE SEQUENCE [LARGE SCALE GENOMIC DNA]</scope>
    <source>
        <strain evidence="3">JCM 31921</strain>
    </source>
</reference>
<keyword evidence="1" id="KW-0732">Signal</keyword>
<dbReference type="EMBL" id="BAABEZ010000022">
    <property type="protein sequence ID" value="GAA4456466.1"/>
    <property type="molecule type" value="Genomic_DNA"/>
</dbReference>
<dbReference type="Proteomes" id="UP001501410">
    <property type="component" value="Unassembled WGS sequence"/>
</dbReference>
<proteinExistence type="predicted"/>
<comment type="caution">
    <text evidence="2">The sequence shown here is derived from an EMBL/GenBank/DDBJ whole genome shotgun (WGS) entry which is preliminary data.</text>
</comment>
<evidence type="ECO:0008006" key="4">
    <source>
        <dbReference type="Google" id="ProtNLM"/>
    </source>
</evidence>
<keyword evidence="3" id="KW-1185">Reference proteome</keyword>
<dbReference type="Pfam" id="PF14060">
    <property type="entry name" value="DUF4252"/>
    <property type="match status" value="1"/>
</dbReference>
<dbReference type="PROSITE" id="PS51257">
    <property type="entry name" value="PROKAR_LIPOPROTEIN"/>
    <property type="match status" value="1"/>
</dbReference>
<name>A0ABP8MUS9_9BACT</name>
<evidence type="ECO:0000313" key="3">
    <source>
        <dbReference type="Proteomes" id="UP001501410"/>
    </source>
</evidence>